<evidence type="ECO:0000256" key="1">
    <source>
        <dbReference type="ARBA" id="ARBA00008095"/>
    </source>
</evidence>
<keyword evidence="7" id="KW-1133">Transmembrane helix</keyword>
<dbReference type="GeneTree" id="ENSGT00940000156522"/>
<feature type="compositionally biased region" description="Pro residues" evidence="18">
    <location>
        <begin position="418"/>
        <end position="432"/>
    </location>
</feature>
<dbReference type="InterPro" id="IPR036465">
    <property type="entry name" value="vWFA_dom_sf"/>
</dbReference>
<reference evidence="20" key="2">
    <citation type="submission" date="2025-08" db="UniProtKB">
        <authorList>
            <consortium name="Ensembl"/>
        </authorList>
    </citation>
    <scope>IDENTIFICATION</scope>
</reference>
<dbReference type="InterPro" id="IPR008399">
    <property type="entry name" value="Anthrax_toxin_rcpt_C"/>
</dbReference>
<evidence type="ECO:0000256" key="13">
    <source>
        <dbReference type="ARBA" id="ARBA00060389"/>
    </source>
</evidence>
<dbReference type="InterPro" id="IPR008400">
    <property type="entry name" value="Anthrax_toxin_rcpt_extracel"/>
</dbReference>
<feature type="compositionally biased region" description="Pro residues" evidence="18">
    <location>
        <begin position="506"/>
        <end position="527"/>
    </location>
</feature>
<sequence length="536" mass="58393">MSFIVFSTEGRTLMKLTEDRDQIRDGLEQLMQVLPGGDTFMHKGFERASEQIYYATGDVYRTASVIIALTDGELRDTQFDLAAREAARSRQLGATIYCVGVKDFNETQLAMIADSKEHVFPVNDGFEALQGIIDSILKRSCIEILAVEPSTICAGESFEVVVRGNGFLSTRDASRVLCSFHINDTITVMKRPLLVEDTYLLCPAPVLKEEGTSASLHVSMNNGLSFISSSITITTVRCVSTVSSLGTTTTSTTTTLFTELLTLGNVSLKDEEEDGYPKKNWPTVDASYYGGRGVGGIKRMEVRWGDKGSTEEGAKLEKAKNARVKMPEQEFEFIPTRTLNNGMRKPINSQKWYSPIKGKLDALVVWLRRGYDRVSVMRPQPGEKGRCMNFTRVKSYPAPRYPRNNSNASRHIYSLPHSPTPPAPKSNLPPNPHCMSSLPPLPSTPPPSSITPPPYTPPPTRALPPASFTLTLAPPPSPPTGPSLSTFLPLTPAPTACLSLSVTGSLPPPPHSAPPGRAPPPSRPPPRVSSTGPEEP</sequence>
<dbReference type="Pfam" id="PF05587">
    <property type="entry name" value="Anth_Ig"/>
    <property type="match status" value="1"/>
</dbReference>
<dbReference type="AlphaFoldDB" id="A0AAR2LWZ3"/>
<evidence type="ECO:0000313" key="21">
    <source>
        <dbReference type="Proteomes" id="UP001501920"/>
    </source>
</evidence>
<reference evidence="20" key="3">
    <citation type="submission" date="2025-09" db="UniProtKB">
        <authorList>
            <consortium name="Ensembl"/>
        </authorList>
    </citation>
    <scope>IDENTIFICATION</scope>
</reference>
<comment type="function">
    <text evidence="17">Plays a role in cell attachment and migration. Interacts with extracellular matrix proteins and with the actin cytoskeleton and thereby plays an important role in normal extracellular matrix (ECM) homeostasis. Mediates adhesion of cells to type 1 collagen and gelatin, reorganization of the actin cytoskeleton and promotes cell spreading. Plays a role in the angiogenic response of cultured umbilical vein endothelial cells. May also act as a receptor for PLAU. Upon ligand binding, stimulates the phosphorylation of EGFR and ERK1/2.</text>
</comment>
<dbReference type="Pfam" id="PF00092">
    <property type="entry name" value="VWA"/>
    <property type="match status" value="1"/>
</dbReference>
<keyword evidence="4" id="KW-0812">Transmembrane</keyword>
<keyword evidence="3" id="KW-0597">Phosphoprotein</keyword>
<keyword evidence="10" id="KW-0675">Receptor</keyword>
<protein>
    <recommendedName>
        <fullName evidence="16">Anthrax toxin receptor 1</fullName>
    </recommendedName>
</protein>
<organism evidence="20 21">
    <name type="scientific">Pygocentrus nattereri</name>
    <name type="common">Red-bellied piranha</name>
    <dbReference type="NCBI Taxonomy" id="42514"/>
    <lineage>
        <taxon>Eukaryota</taxon>
        <taxon>Metazoa</taxon>
        <taxon>Chordata</taxon>
        <taxon>Craniata</taxon>
        <taxon>Vertebrata</taxon>
        <taxon>Euteleostomi</taxon>
        <taxon>Actinopterygii</taxon>
        <taxon>Neopterygii</taxon>
        <taxon>Teleostei</taxon>
        <taxon>Ostariophysi</taxon>
        <taxon>Characiformes</taxon>
        <taxon>Characoidei</taxon>
        <taxon>Pygocentrus</taxon>
    </lineage>
</organism>
<comment type="similarity">
    <text evidence="1">Belongs to the ATR family.</text>
</comment>
<keyword evidence="2" id="KW-1003">Cell membrane</keyword>
<evidence type="ECO:0000256" key="11">
    <source>
        <dbReference type="ARBA" id="ARBA00023180"/>
    </source>
</evidence>
<feature type="compositionally biased region" description="Pro residues" evidence="18">
    <location>
        <begin position="439"/>
        <end position="462"/>
    </location>
</feature>
<evidence type="ECO:0000256" key="10">
    <source>
        <dbReference type="ARBA" id="ARBA00023170"/>
    </source>
</evidence>
<evidence type="ECO:0000256" key="15">
    <source>
        <dbReference type="ARBA" id="ARBA00061894"/>
    </source>
</evidence>
<evidence type="ECO:0000256" key="14">
    <source>
        <dbReference type="ARBA" id="ARBA00060395"/>
    </source>
</evidence>
<proteinExistence type="inferred from homology"/>
<evidence type="ECO:0000256" key="7">
    <source>
        <dbReference type="ARBA" id="ARBA00022989"/>
    </source>
</evidence>
<dbReference type="GO" id="GO:0004888">
    <property type="term" value="F:transmembrane signaling receptor activity"/>
    <property type="evidence" value="ECO:0007669"/>
    <property type="project" value="TreeGrafter"/>
</dbReference>
<dbReference type="PRINTS" id="PR01217">
    <property type="entry name" value="PRICHEXTENSN"/>
</dbReference>
<comment type="subcellular location">
    <subcellularLocation>
        <location evidence="14">Cell projection</location>
        <location evidence="14">Filopodium membrane</location>
        <topology evidence="14">Single-pass type I membrane protein</topology>
    </subcellularLocation>
    <subcellularLocation>
        <location evidence="13">Cell projection</location>
        <location evidence="13">Lamellipodium membrane</location>
        <topology evidence="13">Single-pass type I membrane protein</topology>
    </subcellularLocation>
</comment>
<feature type="region of interest" description="Disordered" evidence="18">
    <location>
        <begin position="395"/>
        <end position="536"/>
    </location>
</feature>
<dbReference type="GO" id="GO:0046872">
    <property type="term" value="F:metal ion binding"/>
    <property type="evidence" value="ECO:0007669"/>
    <property type="project" value="UniProtKB-KW"/>
</dbReference>
<dbReference type="SUPFAM" id="SSF53300">
    <property type="entry name" value="vWA-like"/>
    <property type="match status" value="1"/>
</dbReference>
<dbReference type="Pfam" id="PF05586">
    <property type="entry name" value="Ant_C"/>
    <property type="match status" value="1"/>
</dbReference>
<evidence type="ECO:0000256" key="5">
    <source>
        <dbReference type="ARBA" id="ARBA00022723"/>
    </source>
</evidence>
<feature type="domain" description="VWFA" evidence="19">
    <location>
        <begin position="1"/>
        <end position="136"/>
    </location>
</feature>
<keyword evidence="6" id="KW-0732">Signal</keyword>
<accession>A0AAR2LWZ3</accession>
<evidence type="ECO:0000256" key="12">
    <source>
        <dbReference type="ARBA" id="ARBA00023273"/>
    </source>
</evidence>
<evidence type="ECO:0000256" key="17">
    <source>
        <dbReference type="ARBA" id="ARBA00093334"/>
    </source>
</evidence>
<evidence type="ECO:0000256" key="18">
    <source>
        <dbReference type="SAM" id="MobiDB-lite"/>
    </source>
</evidence>
<evidence type="ECO:0000256" key="3">
    <source>
        <dbReference type="ARBA" id="ARBA00022553"/>
    </source>
</evidence>
<dbReference type="PANTHER" id="PTHR16059:SF28">
    <property type="entry name" value="ANTXR CELL ADHESION MOLECULE 1B"/>
    <property type="match status" value="1"/>
</dbReference>
<evidence type="ECO:0000256" key="2">
    <source>
        <dbReference type="ARBA" id="ARBA00022475"/>
    </source>
</evidence>
<keyword evidence="9" id="KW-1015">Disulfide bond</keyword>
<evidence type="ECO:0000256" key="9">
    <source>
        <dbReference type="ARBA" id="ARBA00023157"/>
    </source>
</evidence>
<evidence type="ECO:0000259" key="19">
    <source>
        <dbReference type="PROSITE" id="PS50234"/>
    </source>
</evidence>
<evidence type="ECO:0000256" key="6">
    <source>
        <dbReference type="ARBA" id="ARBA00022729"/>
    </source>
</evidence>
<keyword evidence="21" id="KW-1185">Reference proteome</keyword>
<keyword evidence="12" id="KW-0966">Cell projection</keyword>
<dbReference type="InterPro" id="IPR002035">
    <property type="entry name" value="VWF_A"/>
</dbReference>
<dbReference type="PROSITE" id="PS50234">
    <property type="entry name" value="VWFA"/>
    <property type="match status" value="1"/>
</dbReference>
<comment type="subunit">
    <text evidence="15">Interacts with gelatin and type 1 collagen. Interacts with the actin cytoskeleton.</text>
</comment>
<evidence type="ECO:0000313" key="20">
    <source>
        <dbReference type="Ensembl" id="ENSPNAP00000081070.1"/>
    </source>
</evidence>
<keyword evidence="8" id="KW-0472">Membrane</keyword>
<evidence type="ECO:0000256" key="8">
    <source>
        <dbReference type="ARBA" id="ARBA00023136"/>
    </source>
</evidence>
<dbReference type="Proteomes" id="UP001501920">
    <property type="component" value="Chromosome 18"/>
</dbReference>
<dbReference type="Gene3D" id="3.40.50.410">
    <property type="entry name" value="von Willebrand factor, type A domain"/>
    <property type="match status" value="1"/>
</dbReference>
<name>A0AAR2LWZ3_PYGNA</name>
<reference evidence="20 21" key="1">
    <citation type="submission" date="2020-10" db="EMBL/GenBank/DDBJ databases">
        <title>Pygocentrus nattereri (red-bellied piranha) genome, fPygNat1, primary haplotype.</title>
        <authorList>
            <person name="Myers G."/>
            <person name="Meyer A."/>
            <person name="Karagic N."/>
            <person name="Pippel M."/>
            <person name="Winkler S."/>
            <person name="Tracey A."/>
            <person name="Wood J."/>
            <person name="Formenti G."/>
            <person name="Howe K."/>
            <person name="Fedrigo O."/>
            <person name="Jarvis E.D."/>
        </authorList>
    </citation>
    <scope>NUCLEOTIDE SEQUENCE [LARGE SCALE GENOMIC DNA]</scope>
</reference>
<dbReference type="PANTHER" id="PTHR16059">
    <property type="entry name" value="ANTHRAX TOXIN RECEPTOR"/>
    <property type="match status" value="1"/>
</dbReference>
<evidence type="ECO:0000256" key="4">
    <source>
        <dbReference type="ARBA" id="ARBA00022692"/>
    </source>
</evidence>
<dbReference type="GO" id="GO:0031527">
    <property type="term" value="C:filopodium membrane"/>
    <property type="evidence" value="ECO:0007669"/>
    <property type="project" value="UniProtKB-SubCell"/>
</dbReference>
<evidence type="ECO:0000256" key="16">
    <source>
        <dbReference type="ARBA" id="ARBA00068139"/>
    </source>
</evidence>
<keyword evidence="5" id="KW-0479">Metal-binding</keyword>
<dbReference type="GO" id="GO:0031258">
    <property type="term" value="C:lamellipodium membrane"/>
    <property type="evidence" value="ECO:0007669"/>
    <property type="project" value="UniProtKB-SubCell"/>
</dbReference>
<dbReference type="Ensembl" id="ENSPNAT00000041508.1">
    <property type="protein sequence ID" value="ENSPNAP00000081070.1"/>
    <property type="gene ID" value="ENSPNAG00000017580.2"/>
</dbReference>
<dbReference type="FunFam" id="3.40.50.410:FF:000017">
    <property type="entry name" value="Anthrax toxin receptor 1"/>
    <property type="match status" value="1"/>
</dbReference>
<feature type="compositionally biased region" description="Low complexity" evidence="18">
    <location>
        <begin position="482"/>
        <end position="500"/>
    </location>
</feature>
<feature type="compositionally biased region" description="Low complexity" evidence="18">
    <location>
        <begin position="463"/>
        <end position="472"/>
    </location>
</feature>
<dbReference type="GO" id="GO:0009986">
    <property type="term" value="C:cell surface"/>
    <property type="evidence" value="ECO:0007669"/>
    <property type="project" value="TreeGrafter"/>
</dbReference>
<keyword evidence="11" id="KW-0325">Glycoprotein</keyword>